<keyword evidence="5" id="KW-0862">Zinc</keyword>
<evidence type="ECO:0000256" key="7">
    <source>
        <dbReference type="PROSITE-ProRule" id="PRU00024"/>
    </source>
</evidence>
<dbReference type="GO" id="GO:0003700">
    <property type="term" value="F:DNA-binding transcription factor activity"/>
    <property type="evidence" value="ECO:0007669"/>
    <property type="project" value="TreeGrafter"/>
</dbReference>
<evidence type="ECO:0000259" key="9">
    <source>
        <dbReference type="PROSITE" id="PS50119"/>
    </source>
</evidence>
<keyword evidence="6 8" id="KW-0539">Nucleus</keyword>
<protein>
    <submittedName>
        <fullName evidence="11">Zinc finger protein CONSTANS-LIKE 4</fullName>
    </submittedName>
</protein>
<gene>
    <name evidence="11" type="primary">COL4</name>
</gene>
<evidence type="ECO:0000259" key="10">
    <source>
        <dbReference type="PROSITE" id="PS51017"/>
    </source>
</evidence>
<dbReference type="CDD" id="cd19821">
    <property type="entry name" value="Bbox1_BBX-like"/>
    <property type="match status" value="2"/>
</dbReference>
<dbReference type="PROSITE" id="PS50119">
    <property type="entry name" value="ZF_BBOX"/>
    <property type="match status" value="1"/>
</dbReference>
<feature type="domain" description="B box-type" evidence="9">
    <location>
        <begin position="62"/>
        <end position="109"/>
    </location>
</feature>
<evidence type="ECO:0000256" key="5">
    <source>
        <dbReference type="ARBA" id="ARBA00022833"/>
    </source>
</evidence>
<evidence type="ECO:0000256" key="3">
    <source>
        <dbReference type="ARBA" id="ARBA00022723"/>
    </source>
</evidence>
<dbReference type="SMART" id="SM00336">
    <property type="entry name" value="BBOX"/>
    <property type="match status" value="2"/>
</dbReference>
<dbReference type="EMBL" id="KF986330">
    <property type="protein sequence ID" value="AIE41595.1"/>
    <property type="molecule type" value="mRNA"/>
</dbReference>
<feature type="domain" description="CCT" evidence="10">
    <location>
        <begin position="285"/>
        <end position="327"/>
    </location>
</feature>
<dbReference type="PROSITE" id="PS51017">
    <property type="entry name" value="CCT"/>
    <property type="match status" value="1"/>
</dbReference>
<keyword evidence="4 7" id="KW-0863">Zinc-finger</keyword>
<dbReference type="InterPro" id="IPR000315">
    <property type="entry name" value="Znf_B-box"/>
</dbReference>
<comment type="subcellular location">
    <subcellularLocation>
        <location evidence="1 8">Nucleus</location>
    </subcellularLocation>
</comment>
<dbReference type="InterPro" id="IPR049808">
    <property type="entry name" value="CONSTANS-like_Bbox1"/>
</dbReference>
<name>A0A068L7N2_9MYRT</name>
<dbReference type="GO" id="GO:0005634">
    <property type="term" value="C:nucleus"/>
    <property type="evidence" value="ECO:0007669"/>
    <property type="project" value="UniProtKB-SubCell"/>
</dbReference>
<dbReference type="GO" id="GO:0009909">
    <property type="term" value="P:regulation of flower development"/>
    <property type="evidence" value="ECO:0007669"/>
    <property type="project" value="InterPro"/>
</dbReference>
<evidence type="ECO:0000256" key="4">
    <source>
        <dbReference type="ARBA" id="ARBA00022771"/>
    </source>
</evidence>
<dbReference type="PANTHER" id="PTHR31319:SF53">
    <property type="entry name" value="ZINC FINGER PROTEIN CONSTANS-LIKE 5"/>
    <property type="match status" value="1"/>
</dbReference>
<evidence type="ECO:0000256" key="8">
    <source>
        <dbReference type="PROSITE-ProRule" id="PRU00357"/>
    </source>
</evidence>
<dbReference type="GO" id="GO:0008270">
    <property type="term" value="F:zinc ion binding"/>
    <property type="evidence" value="ECO:0007669"/>
    <property type="project" value="UniProtKB-KW"/>
</dbReference>
<sequence length="358" mass="38384">MGIGGGRTTGGSGWRVPSRPCDYCQRAAAAALFCRVDSAFLCHGCDGEIHRAKANKLASRQERVRLCEVCEQAPAAVTCRADAASLCSACDADIHSVNPLARRHHRLPVEPLLNDPSDTGSEPVLKSSSALRGGASPMSLLFPSLPNDAGVPGNPDVCEMVKPVDAFFIDPCFDLDLGNSDGLNGSGTDGQVPVQAKADSDPVDLPPEKCLHMDLGRPAKPASFRFPAHSFTQTVSSSSQDFGVVPDGSDVSNPYVSSMSGGLTETSHSKTQINIQATQLSGVDREARVLRYKEKRKNRKFEKTIRYASRKAYAETRPRIKGRFAKRSEVEGQLVDSIYGGCSSVFFADAEFGVVPTF</sequence>
<organism evidence="11">
    <name type="scientific">Lagerstroemia indica</name>
    <name type="common">crepe myrtle</name>
    <dbReference type="NCBI Taxonomy" id="141186"/>
    <lineage>
        <taxon>Eukaryota</taxon>
        <taxon>Viridiplantae</taxon>
        <taxon>Streptophyta</taxon>
        <taxon>Embryophyta</taxon>
        <taxon>Tracheophyta</taxon>
        <taxon>Spermatophyta</taxon>
        <taxon>Magnoliopsida</taxon>
        <taxon>eudicotyledons</taxon>
        <taxon>Gunneridae</taxon>
        <taxon>Pentapetalae</taxon>
        <taxon>rosids</taxon>
        <taxon>malvids</taxon>
        <taxon>Myrtales</taxon>
        <taxon>Lythraceae</taxon>
        <taxon>Lagerstroemia</taxon>
    </lineage>
</organism>
<reference evidence="11" key="1">
    <citation type="submission" date="2013-12" db="EMBL/GenBank/DDBJ databases">
        <authorList>
            <person name="Zhang Z."/>
            <person name="Wang P."/>
        </authorList>
    </citation>
    <scope>NUCLEOTIDE SEQUENCE</scope>
</reference>
<evidence type="ECO:0000256" key="6">
    <source>
        <dbReference type="ARBA" id="ARBA00023242"/>
    </source>
</evidence>
<evidence type="ECO:0000256" key="2">
    <source>
        <dbReference type="ARBA" id="ARBA00010024"/>
    </source>
</evidence>
<keyword evidence="3" id="KW-0479">Metal-binding</keyword>
<comment type="similarity">
    <text evidence="2">Belongs to the CONSTANS family.</text>
</comment>
<dbReference type="Pfam" id="PF06203">
    <property type="entry name" value="CCT"/>
    <property type="match status" value="1"/>
</dbReference>
<proteinExistence type="evidence at transcript level"/>
<evidence type="ECO:0000313" key="11">
    <source>
        <dbReference type="EMBL" id="AIE41595.1"/>
    </source>
</evidence>
<accession>A0A068L7N2</accession>
<dbReference type="Pfam" id="PF00643">
    <property type="entry name" value="zf-B_box"/>
    <property type="match status" value="2"/>
</dbReference>
<dbReference type="InterPro" id="IPR010402">
    <property type="entry name" value="CCT_domain"/>
</dbReference>
<dbReference type="PANTHER" id="PTHR31319">
    <property type="entry name" value="ZINC FINGER PROTEIN CONSTANS-LIKE 4"/>
    <property type="match status" value="1"/>
</dbReference>
<dbReference type="InterPro" id="IPR045281">
    <property type="entry name" value="CONSTANS-like"/>
</dbReference>
<evidence type="ECO:0000256" key="1">
    <source>
        <dbReference type="ARBA" id="ARBA00004123"/>
    </source>
</evidence>
<dbReference type="AlphaFoldDB" id="A0A068L7N2"/>